<dbReference type="EMBL" id="NDXW01000001">
    <property type="protein sequence ID" value="RDH42926.1"/>
    <property type="molecule type" value="Genomic_DNA"/>
</dbReference>
<protein>
    <submittedName>
        <fullName evidence="1">Uncharacterized protein</fullName>
    </submittedName>
</protein>
<evidence type="ECO:0000313" key="1">
    <source>
        <dbReference type="EMBL" id="RDH42926.1"/>
    </source>
</evidence>
<accession>A0A4P9VJU8</accession>
<reference evidence="1 2" key="1">
    <citation type="submission" date="2017-04" db="EMBL/GenBank/DDBJ databases">
        <title>Draft genome sequence of Zooshikella ganghwensis VG4 isolated from Red Sea sediments.</title>
        <authorList>
            <person name="Rehman Z."/>
            <person name="Alam I."/>
            <person name="Kamau A."/>
            <person name="Bajic V."/>
            <person name="Leiknes T."/>
        </authorList>
    </citation>
    <scope>NUCLEOTIDE SEQUENCE [LARGE SCALE GENOMIC DNA]</scope>
    <source>
        <strain evidence="1 2">VG4</strain>
    </source>
</reference>
<dbReference type="AlphaFoldDB" id="A0A4P9VJU8"/>
<organism evidence="1 2">
    <name type="scientific">Zooshikella ganghwensis</name>
    <dbReference type="NCBI Taxonomy" id="202772"/>
    <lineage>
        <taxon>Bacteria</taxon>
        <taxon>Pseudomonadati</taxon>
        <taxon>Pseudomonadota</taxon>
        <taxon>Gammaproteobacteria</taxon>
        <taxon>Oceanospirillales</taxon>
        <taxon>Zooshikellaceae</taxon>
        <taxon>Zooshikella</taxon>
    </lineage>
</organism>
<comment type="caution">
    <text evidence="1">The sequence shown here is derived from an EMBL/GenBank/DDBJ whole genome shotgun (WGS) entry which is preliminary data.</text>
</comment>
<keyword evidence="2" id="KW-1185">Reference proteome</keyword>
<gene>
    <name evidence="1" type="ORF">B9G39_05375</name>
</gene>
<dbReference type="Proteomes" id="UP000257039">
    <property type="component" value="Unassembled WGS sequence"/>
</dbReference>
<evidence type="ECO:0000313" key="2">
    <source>
        <dbReference type="Proteomes" id="UP000257039"/>
    </source>
</evidence>
<proteinExistence type="predicted"/>
<name>A0A4P9VJU8_9GAMM</name>
<sequence>MAFAGTFYKPEGKVMSFYTTNETFQSAMSLVLGHVSDQNQINALPLLKLLFCVYLPDAAKLITNYQLKCSDESILESSNLSSQKKVIVQPDKSALHHTFYNIPQEAIRYTGIEVHCCQKSEEFPHGLAFRQPTSTNAMLSVKEGISELLRLALHTKPVLPVIVAGKSITGGKAIRIYRLELSAIQHLSKMVNSGIQQVITDKLQRVFQKKVA</sequence>